<evidence type="ECO:0000313" key="4">
    <source>
        <dbReference type="Proteomes" id="UP000654123"/>
    </source>
</evidence>
<accession>A0A918AWL7</accession>
<evidence type="ECO:0000256" key="1">
    <source>
        <dbReference type="ARBA" id="ARBA00009580"/>
    </source>
</evidence>
<dbReference type="EMBL" id="BMSV01000002">
    <property type="protein sequence ID" value="GGP94962.1"/>
    <property type="molecule type" value="Genomic_DNA"/>
</dbReference>
<dbReference type="InterPro" id="IPR026893">
    <property type="entry name" value="Tyr/Ser_Pase_IphP-type"/>
</dbReference>
<dbReference type="GO" id="GO:0004721">
    <property type="term" value="F:phosphoprotein phosphatase activity"/>
    <property type="evidence" value="ECO:0007669"/>
    <property type="project" value="InterPro"/>
</dbReference>
<keyword evidence="4" id="KW-1185">Reference proteome</keyword>
<evidence type="ECO:0000313" key="3">
    <source>
        <dbReference type="EMBL" id="GGP94962.1"/>
    </source>
</evidence>
<dbReference type="PANTHER" id="PTHR31126">
    <property type="entry name" value="TYROSINE-PROTEIN PHOSPHATASE"/>
    <property type="match status" value="1"/>
</dbReference>
<name>A0A918AWL7_9ACTN</name>
<comment type="caution">
    <text evidence="3">The sequence shown here is derived from an EMBL/GenBank/DDBJ whole genome shotgun (WGS) entry which is preliminary data.</text>
</comment>
<feature type="domain" description="Tyrosine specific protein phosphatases" evidence="2">
    <location>
        <begin position="122"/>
        <end position="185"/>
    </location>
</feature>
<dbReference type="Gene3D" id="3.90.190.10">
    <property type="entry name" value="Protein tyrosine phosphatase superfamily"/>
    <property type="match status" value="1"/>
</dbReference>
<dbReference type="PROSITE" id="PS00383">
    <property type="entry name" value="TYR_PHOSPHATASE_1"/>
    <property type="match status" value="1"/>
</dbReference>
<organism evidence="3 4">
    <name type="scientific">Streptomyces roseolilacinus</name>
    <dbReference type="NCBI Taxonomy" id="66904"/>
    <lineage>
        <taxon>Bacteria</taxon>
        <taxon>Bacillati</taxon>
        <taxon>Actinomycetota</taxon>
        <taxon>Actinomycetes</taxon>
        <taxon>Kitasatosporales</taxon>
        <taxon>Streptomycetaceae</taxon>
        <taxon>Streptomyces</taxon>
    </lineage>
</organism>
<dbReference type="InterPro" id="IPR000387">
    <property type="entry name" value="Tyr_Pase_dom"/>
</dbReference>
<reference evidence="3" key="1">
    <citation type="journal article" date="2014" name="Int. J. Syst. Evol. Microbiol.">
        <title>Complete genome sequence of Corynebacterium casei LMG S-19264T (=DSM 44701T), isolated from a smear-ripened cheese.</title>
        <authorList>
            <consortium name="US DOE Joint Genome Institute (JGI-PGF)"/>
            <person name="Walter F."/>
            <person name="Albersmeier A."/>
            <person name="Kalinowski J."/>
            <person name="Ruckert C."/>
        </authorList>
    </citation>
    <scope>NUCLEOTIDE SEQUENCE</scope>
    <source>
        <strain evidence="3">JCM 4335</strain>
    </source>
</reference>
<dbReference type="PROSITE" id="PS50056">
    <property type="entry name" value="TYR_PHOSPHATASE_2"/>
    <property type="match status" value="1"/>
</dbReference>
<dbReference type="Pfam" id="PF13350">
    <property type="entry name" value="Y_phosphatase3"/>
    <property type="match status" value="1"/>
</dbReference>
<dbReference type="InterPro" id="IPR016130">
    <property type="entry name" value="Tyr_Pase_AS"/>
</dbReference>
<evidence type="ECO:0000259" key="2">
    <source>
        <dbReference type="PROSITE" id="PS50056"/>
    </source>
</evidence>
<protein>
    <recommendedName>
        <fullName evidence="2">Tyrosine specific protein phosphatases domain-containing protein</fullName>
    </recommendedName>
</protein>
<dbReference type="AlphaFoldDB" id="A0A918AWL7"/>
<sequence>MIGRMERHVAFQRLHNFRDLGGYATGDGSTVRWGRLYRSDSLGKLGRPGGGDDWDRFLALGVRTVVDLRYPWEIERRGRVPEHPSFAYHNLSVEHRPYDQASLAPDVEVGPYLAERYLEVAEDGVEELRRALELVADDDSGPLVFHCASGKDRTGLLAALVLGLLGVDEDTVVADFALTELATERLVADWLANDPGRALVWPHFGRAPGEVMRLFLDGIGDRYGSLTGYATERLGVDDALVGALRHALLEPAPAVSGG</sequence>
<reference evidence="3" key="2">
    <citation type="submission" date="2020-09" db="EMBL/GenBank/DDBJ databases">
        <authorList>
            <person name="Sun Q."/>
            <person name="Ohkuma M."/>
        </authorList>
    </citation>
    <scope>NUCLEOTIDE SEQUENCE</scope>
    <source>
        <strain evidence="3">JCM 4335</strain>
    </source>
</reference>
<dbReference type="Proteomes" id="UP000654123">
    <property type="component" value="Unassembled WGS sequence"/>
</dbReference>
<dbReference type="SUPFAM" id="SSF52799">
    <property type="entry name" value="(Phosphotyrosine protein) phosphatases II"/>
    <property type="match status" value="1"/>
</dbReference>
<comment type="similarity">
    <text evidence="1">Belongs to the protein-tyrosine phosphatase family.</text>
</comment>
<dbReference type="InterPro" id="IPR029021">
    <property type="entry name" value="Prot-tyrosine_phosphatase-like"/>
</dbReference>
<gene>
    <name evidence="3" type="ORF">GCM10010249_11110</name>
</gene>
<proteinExistence type="inferred from homology"/>
<dbReference type="PANTHER" id="PTHR31126:SF1">
    <property type="entry name" value="TYROSINE SPECIFIC PROTEIN PHOSPHATASES DOMAIN-CONTAINING PROTEIN"/>
    <property type="match status" value="1"/>
</dbReference>